<reference evidence="2" key="1">
    <citation type="submission" date="2006-10" db="EMBL/GenBank/DDBJ databases">
        <authorList>
            <person name="Amadeo P."/>
            <person name="Zhao Q."/>
            <person name="Wortman J."/>
            <person name="Fraser-Liggett C."/>
            <person name="Carlton J."/>
        </authorList>
    </citation>
    <scope>NUCLEOTIDE SEQUENCE</scope>
    <source>
        <strain evidence="2">G3</strain>
    </source>
</reference>
<organism evidence="2 3">
    <name type="scientific">Trichomonas vaginalis (strain ATCC PRA-98 / G3)</name>
    <dbReference type="NCBI Taxonomy" id="412133"/>
    <lineage>
        <taxon>Eukaryota</taxon>
        <taxon>Metamonada</taxon>
        <taxon>Parabasalia</taxon>
        <taxon>Trichomonadida</taxon>
        <taxon>Trichomonadidae</taxon>
        <taxon>Trichomonas</taxon>
    </lineage>
</organism>
<dbReference type="KEGG" id="tva:4751873"/>
<feature type="region of interest" description="Disordered" evidence="1">
    <location>
        <begin position="148"/>
        <end position="172"/>
    </location>
</feature>
<sequence>MKFLIFFSRHHNPGCIDNYNIKIIEKNPYKTRSYEYGFHIAGITSELPYILEHLDQIRANDRMFYSFNEVNLQYECYNAYSLLSTDPNNKNNETLRTYKIKSELANPPYGMMFLNAWNSITSFFRSNIDRPLPIQDQSLEIGQTIPKKEIPLESEQPQSKKVNPKQGKYIKIEQDAQPHEPFLIC</sequence>
<dbReference type="VEuPathDB" id="TrichDB:TVAGG3_0515460"/>
<protein>
    <submittedName>
        <fullName evidence="2">Uncharacterized protein</fullName>
    </submittedName>
</protein>
<proteinExistence type="predicted"/>
<dbReference type="AlphaFoldDB" id="A2FLQ3"/>
<evidence type="ECO:0000313" key="3">
    <source>
        <dbReference type="Proteomes" id="UP000001542"/>
    </source>
</evidence>
<dbReference type="VEuPathDB" id="TrichDB:TVAG_105640"/>
<dbReference type="EMBL" id="DS113873">
    <property type="protein sequence ID" value="EAX94145.1"/>
    <property type="molecule type" value="Genomic_DNA"/>
</dbReference>
<name>A2FLQ3_TRIV3</name>
<accession>A2FLQ3</accession>
<evidence type="ECO:0000313" key="2">
    <source>
        <dbReference type="EMBL" id="EAX94145.1"/>
    </source>
</evidence>
<dbReference type="Proteomes" id="UP000001542">
    <property type="component" value="Unassembled WGS sequence"/>
</dbReference>
<dbReference type="InParanoid" id="A2FLQ3"/>
<dbReference type="RefSeq" id="XP_001307075.1">
    <property type="nucleotide sequence ID" value="XM_001307074.1"/>
</dbReference>
<evidence type="ECO:0000256" key="1">
    <source>
        <dbReference type="SAM" id="MobiDB-lite"/>
    </source>
</evidence>
<gene>
    <name evidence="2" type="ORF">TVAG_105640</name>
</gene>
<reference evidence="2" key="2">
    <citation type="journal article" date="2007" name="Science">
        <title>Draft genome sequence of the sexually transmitted pathogen Trichomonas vaginalis.</title>
        <authorList>
            <person name="Carlton J.M."/>
            <person name="Hirt R.P."/>
            <person name="Silva J.C."/>
            <person name="Delcher A.L."/>
            <person name="Schatz M."/>
            <person name="Zhao Q."/>
            <person name="Wortman J.R."/>
            <person name="Bidwell S.L."/>
            <person name="Alsmark U.C.M."/>
            <person name="Besteiro S."/>
            <person name="Sicheritz-Ponten T."/>
            <person name="Noel C.J."/>
            <person name="Dacks J.B."/>
            <person name="Foster P.G."/>
            <person name="Simillion C."/>
            <person name="Van de Peer Y."/>
            <person name="Miranda-Saavedra D."/>
            <person name="Barton G.J."/>
            <person name="Westrop G.D."/>
            <person name="Mueller S."/>
            <person name="Dessi D."/>
            <person name="Fiori P.L."/>
            <person name="Ren Q."/>
            <person name="Paulsen I."/>
            <person name="Zhang H."/>
            <person name="Bastida-Corcuera F.D."/>
            <person name="Simoes-Barbosa A."/>
            <person name="Brown M.T."/>
            <person name="Hayes R.D."/>
            <person name="Mukherjee M."/>
            <person name="Okumura C.Y."/>
            <person name="Schneider R."/>
            <person name="Smith A.J."/>
            <person name="Vanacova S."/>
            <person name="Villalvazo M."/>
            <person name="Haas B.J."/>
            <person name="Pertea M."/>
            <person name="Feldblyum T.V."/>
            <person name="Utterback T.R."/>
            <person name="Shu C.L."/>
            <person name="Osoegawa K."/>
            <person name="de Jong P.J."/>
            <person name="Hrdy I."/>
            <person name="Horvathova L."/>
            <person name="Zubacova Z."/>
            <person name="Dolezal P."/>
            <person name="Malik S.B."/>
            <person name="Logsdon J.M. Jr."/>
            <person name="Henze K."/>
            <person name="Gupta A."/>
            <person name="Wang C.C."/>
            <person name="Dunne R.L."/>
            <person name="Upcroft J.A."/>
            <person name="Upcroft P."/>
            <person name="White O."/>
            <person name="Salzberg S.L."/>
            <person name="Tang P."/>
            <person name="Chiu C.-H."/>
            <person name="Lee Y.-S."/>
            <person name="Embley T.M."/>
            <person name="Coombs G.H."/>
            <person name="Mottram J.C."/>
            <person name="Tachezy J."/>
            <person name="Fraser-Liggett C.M."/>
            <person name="Johnson P.J."/>
        </authorList>
    </citation>
    <scope>NUCLEOTIDE SEQUENCE [LARGE SCALE GENOMIC DNA]</scope>
    <source>
        <strain evidence="2">G3</strain>
    </source>
</reference>
<keyword evidence="3" id="KW-1185">Reference proteome</keyword>